<protein>
    <submittedName>
        <fullName evidence="2">DinB superfamily protein</fullName>
    </submittedName>
</protein>
<dbReference type="Pfam" id="PF12867">
    <property type="entry name" value="DinB_2"/>
    <property type="match status" value="1"/>
</dbReference>
<proteinExistence type="predicted"/>
<keyword evidence="3" id="KW-1185">Reference proteome</keyword>
<evidence type="ECO:0000259" key="1">
    <source>
        <dbReference type="Pfam" id="PF12867"/>
    </source>
</evidence>
<comment type="caution">
    <text evidence="2">The sequence shown here is derived from an EMBL/GenBank/DDBJ whole genome shotgun (WGS) entry which is preliminary data.</text>
</comment>
<organism evidence="2 3">
    <name type="scientific">Bhargavaea cecembensis DSE10</name>
    <dbReference type="NCBI Taxonomy" id="1235279"/>
    <lineage>
        <taxon>Bacteria</taxon>
        <taxon>Bacillati</taxon>
        <taxon>Bacillota</taxon>
        <taxon>Bacilli</taxon>
        <taxon>Bacillales</taxon>
        <taxon>Caryophanaceae</taxon>
        <taxon>Bhargavaea</taxon>
    </lineage>
</organism>
<name>M7NA16_9BACL</name>
<dbReference type="InterPro" id="IPR034660">
    <property type="entry name" value="DinB/YfiT-like"/>
</dbReference>
<evidence type="ECO:0000313" key="2">
    <source>
        <dbReference type="EMBL" id="EMR05433.1"/>
    </source>
</evidence>
<dbReference type="EMBL" id="AOFT01000016">
    <property type="protein sequence ID" value="EMR05433.1"/>
    <property type="molecule type" value="Genomic_DNA"/>
</dbReference>
<reference evidence="2 3" key="1">
    <citation type="journal article" date="2013" name="Genome Announc.">
        <title>Draft Genome Sequence of Bhargavaea cecembensis Strain DSE10T, Isolated from a Deep-Sea Sediment Sample Collected at a Depth of 5,904 m from the Chagos-Laccadive Ridge System in the Indian Ocean.</title>
        <authorList>
            <person name="Shivaji S."/>
            <person name="Ara S."/>
            <person name="Begum Z."/>
            <person name="Ruth M."/>
            <person name="Singh A."/>
            <person name="Kumar Pinnaka A."/>
        </authorList>
    </citation>
    <scope>NUCLEOTIDE SEQUENCE [LARGE SCALE GENOMIC DNA]</scope>
    <source>
        <strain evidence="2 3">DSE10</strain>
    </source>
</reference>
<sequence>MEPDRETERVIRSFRAYSDWLEEIRAVEPHVLKEPIAEGKWSSIEIIAHILKWDEHLMGRVIPAVLDGEEMEFPEFGPFNERAASYADTVTAGRLIAQAQDQRHQLVSRLLELPAEVLERPAASNGETHSPHSGLPYTLISVVRDFIDHDRHHRNQIDGFLADAQKHPVR</sequence>
<dbReference type="STRING" id="1235279.C772_02666"/>
<accession>M7NA16</accession>
<evidence type="ECO:0000313" key="3">
    <source>
        <dbReference type="Proteomes" id="UP000011919"/>
    </source>
</evidence>
<dbReference type="AlphaFoldDB" id="M7NA16"/>
<dbReference type="RefSeq" id="WP_008300690.1">
    <property type="nucleotide sequence ID" value="NZ_AOFT01000016.1"/>
</dbReference>
<dbReference type="Proteomes" id="UP000011919">
    <property type="component" value="Unassembled WGS sequence"/>
</dbReference>
<dbReference type="InterPro" id="IPR024775">
    <property type="entry name" value="DinB-like"/>
</dbReference>
<dbReference type="eggNOG" id="ENOG5032UMK">
    <property type="taxonomic scope" value="Bacteria"/>
</dbReference>
<feature type="domain" description="DinB-like" evidence="1">
    <location>
        <begin position="18"/>
        <end position="157"/>
    </location>
</feature>
<gene>
    <name evidence="2" type="ORF">C772_02666</name>
</gene>
<dbReference type="OrthoDB" id="2964295at2"/>
<dbReference type="SUPFAM" id="SSF109854">
    <property type="entry name" value="DinB/YfiT-like putative metalloenzymes"/>
    <property type="match status" value="1"/>
</dbReference>
<dbReference type="Gene3D" id="1.20.120.450">
    <property type="entry name" value="dinb family like domain"/>
    <property type="match status" value="1"/>
</dbReference>